<dbReference type="Proteomes" id="UP001159641">
    <property type="component" value="Unassembled WGS sequence"/>
</dbReference>
<reference evidence="1 2" key="1">
    <citation type="submission" date="2022-11" db="EMBL/GenBank/DDBJ databases">
        <title>Whole genome sequence of Eschrichtius robustus ER-17-0199.</title>
        <authorList>
            <person name="Bruniche-Olsen A."/>
            <person name="Black A.N."/>
            <person name="Fields C.J."/>
            <person name="Walden K."/>
            <person name="Dewoody J.A."/>
        </authorList>
    </citation>
    <scope>NUCLEOTIDE SEQUENCE [LARGE SCALE GENOMIC DNA]</scope>
    <source>
        <strain evidence="1">ER-17-0199</strain>
        <tissue evidence="1">Blubber</tissue>
    </source>
</reference>
<protein>
    <submittedName>
        <fullName evidence="1">Uncharacterized protein</fullName>
    </submittedName>
</protein>
<accession>A0AB34GWD2</accession>
<organism evidence="1 2">
    <name type="scientific">Eschrichtius robustus</name>
    <name type="common">California gray whale</name>
    <name type="synonym">Eschrichtius gibbosus</name>
    <dbReference type="NCBI Taxonomy" id="9764"/>
    <lineage>
        <taxon>Eukaryota</taxon>
        <taxon>Metazoa</taxon>
        <taxon>Chordata</taxon>
        <taxon>Craniata</taxon>
        <taxon>Vertebrata</taxon>
        <taxon>Euteleostomi</taxon>
        <taxon>Mammalia</taxon>
        <taxon>Eutheria</taxon>
        <taxon>Laurasiatheria</taxon>
        <taxon>Artiodactyla</taxon>
        <taxon>Whippomorpha</taxon>
        <taxon>Cetacea</taxon>
        <taxon>Mysticeti</taxon>
        <taxon>Eschrichtiidae</taxon>
        <taxon>Eschrichtius</taxon>
    </lineage>
</organism>
<name>A0AB34GWD2_ESCRO</name>
<dbReference type="AlphaFoldDB" id="A0AB34GWD2"/>
<evidence type="ECO:0000313" key="1">
    <source>
        <dbReference type="EMBL" id="KAJ8784413.1"/>
    </source>
</evidence>
<keyword evidence="2" id="KW-1185">Reference proteome</keyword>
<evidence type="ECO:0000313" key="2">
    <source>
        <dbReference type="Proteomes" id="UP001159641"/>
    </source>
</evidence>
<dbReference type="EMBL" id="JAIQCJ010002048">
    <property type="protein sequence ID" value="KAJ8784413.1"/>
    <property type="molecule type" value="Genomic_DNA"/>
</dbReference>
<gene>
    <name evidence="1" type="ORF">J1605_008257</name>
</gene>
<proteinExistence type="predicted"/>
<sequence length="106" mass="11385">MGWRYGMSRVEGVASTCIVNVLGEVVVGVTSGRAVGGTSGPRFRQLPFPGVSPQPPQLPLSVTRRPGEIRRYRDRGSVSCRGTDNEGIVTETQLRARGLRPSSSES</sequence>
<comment type="caution">
    <text evidence="1">The sequence shown here is derived from an EMBL/GenBank/DDBJ whole genome shotgun (WGS) entry which is preliminary data.</text>
</comment>